<evidence type="ECO:0000313" key="2">
    <source>
        <dbReference type="Proteomes" id="UP000649328"/>
    </source>
</evidence>
<gene>
    <name evidence="1" type="ORF">HF325_006612</name>
</gene>
<comment type="caution">
    <text evidence="1">The sequence shown here is derived from an EMBL/GenBank/DDBJ whole genome shotgun (WGS) entry which is preliminary data.</text>
</comment>
<reference evidence="1" key="1">
    <citation type="submission" date="2020-10" db="EMBL/GenBank/DDBJ databases">
        <title>The Whole-Genome Sequence of Metschnikowia persimmonesis, a Novel Endophytic Yeast Species Isolated from Medicinal Plant Diospyros kaki Thumb.</title>
        <authorList>
            <person name="Rahmat E."/>
            <person name="Kang Y."/>
        </authorList>
    </citation>
    <scope>NUCLEOTIDE SEQUENCE</scope>
    <source>
        <strain evidence="1">KIOM G15050</strain>
    </source>
</reference>
<dbReference type="AlphaFoldDB" id="A0A8H7GL99"/>
<proteinExistence type="predicted"/>
<accession>A0A8H7GL99</accession>
<dbReference type="Proteomes" id="UP000649328">
    <property type="component" value="Unassembled WGS sequence"/>
</dbReference>
<dbReference type="EMBL" id="JACBPP010000010">
    <property type="protein sequence ID" value="KAF7999080.1"/>
    <property type="molecule type" value="Genomic_DNA"/>
</dbReference>
<keyword evidence="2" id="KW-1185">Reference proteome</keyword>
<sequence length="60" mass="6334">MEVQNFNGLQHSSDASTVAGSCEAELKACKENTLQTHGKVIQTVIVLLLASYALKGIMAA</sequence>
<name>A0A8H7GL99_9ASCO</name>
<protein>
    <submittedName>
        <fullName evidence="1">Uncharacterized protein</fullName>
    </submittedName>
</protein>
<organism evidence="1 2">
    <name type="scientific">Metschnikowia pulcherrima</name>
    <dbReference type="NCBI Taxonomy" id="27326"/>
    <lineage>
        <taxon>Eukaryota</taxon>
        <taxon>Fungi</taxon>
        <taxon>Dikarya</taxon>
        <taxon>Ascomycota</taxon>
        <taxon>Saccharomycotina</taxon>
        <taxon>Pichiomycetes</taxon>
        <taxon>Metschnikowiaceae</taxon>
        <taxon>Metschnikowia</taxon>
    </lineage>
</organism>
<evidence type="ECO:0000313" key="1">
    <source>
        <dbReference type="EMBL" id="KAF7999080.1"/>
    </source>
</evidence>